<protein>
    <submittedName>
        <fullName evidence="2">Uncharacterized protein</fullName>
    </submittedName>
</protein>
<name>A0A5S9QH24_9GAMM</name>
<dbReference type="AlphaFoldDB" id="A0A5S9QH24"/>
<evidence type="ECO:0000256" key="1">
    <source>
        <dbReference type="SAM" id="Phobius"/>
    </source>
</evidence>
<dbReference type="EMBL" id="CACSIO010000023">
    <property type="protein sequence ID" value="CAA0116790.1"/>
    <property type="molecule type" value="Genomic_DNA"/>
</dbReference>
<feature type="transmembrane region" description="Helical" evidence="1">
    <location>
        <begin position="40"/>
        <end position="58"/>
    </location>
</feature>
<accession>A0A5S9QH24</accession>
<keyword evidence="3" id="KW-1185">Reference proteome</keyword>
<dbReference type="Proteomes" id="UP000441399">
    <property type="component" value="Unassembled WGS sequence"/>
</dbReference>
<keyword evidence="1" id="KW-0472">Membrane</keyword>
<sequence length="60" mass="6563">MENLLIVLGVLFAALFIIVPLVERFGKPVDNEKAQKYTKIMGVLLGIMMLALVIRSCTGA</sequence>
<organism evidence="2 3">
    <name type="scientific">BD1-7 clade bacterium</name>
    <dbReference type="NCBI Taxonomy" id="2029982"/>
    <lineage>
        <taxon>Bacteria</taxon>
        <taxon>Pseudomonadati</taxon>
        <taxon>Pseudomonadota</taxon>
        <taxon>Gammaproteobacteria</taxon>
        <taxon>Cellvibrionales</taxon>
        <taxon>Spongiibacteraceae</taxon>
        <taxon>BD1-7 clade</taxon>
    </lineage>
</organism>
<keyword evidence="1" id="KW-0812">Transmembrane</keyword>
<keyword evidence="1" id="KW-1133">Transmembrane helix</keyword>
<dbReference type="OrthoDB" id="5740384at2"/>
<proteinExistence type="predicted"/>
<evidence type="ECO:0000313" key="3">
    <source>
        <dbReference type="Proteomes" id="UP000441399"/>
    </source>
</evidence>
<evidence type="ECO:0000313" key="2">
    <source>
        <dbReference type="EMBL" id="CAA0116790.1"/>
    </source>
</evidence>
<reference evidence="2 3" key="1">
    <citation type="submission" date="2019-11" db="EMBL/GenBank/DDBJ databases">
        <authorList>
            <person name="Holert J."/>
        </authorList>
    </citation>
    <scope>NUCLEOTIDE SEQUENCE [LARGE SCALE GENOMIC DNA]</scope>
    <source>
        <strain evidence="2">SB11_3</strain>
    </source>
</reference>
<gene>
    <name evidence="2" type="ORF">OPDIPICF_01934</name>
</gene>